<accession>A0AAN4ZIQ0</accession>
<dbReference type="InterPro" id="IPR024096">
    <property type="entry name" value="NO_sig/Golgi_transp_ligand-bd"/>
</dbReference>
<dbReference type="PANTHER" id="PTHR45655">
    <property type="entry name" value="GUANYLATE CYCLASE SOLUBLE SUBUNIT BETA-2"/>
    <property type="match status" value="1"/>
</dbReference>
<name>A0AAN4ZIQ0_9BILA</name>
<feature type="non-terminal residue" evidence="2">
    <location>
        <position position="1"/>
    </location>
</feature>
<dbReference type="GO" id="GO:0020037">
    <property type="term" value="F:heme binding"/>
    <property type="evidence" value="ECO:0007669"/>
    <property type="project" value="InterPro"/>
</dbReference>
<dbReference type="GO" id="GO:0004383">
    <property type="term" value="F:guanylate cyclase activity"/>
    <property type="evidence" value="ECO:0007669"/>
    <property type="project" value="TreeGrafter"/>
</dbReference>
<evidence type="ECO:0000313" key="3">
    <source>
        <dbReference type="Proteomes" id="UP001328107"/>
    </source>
</evidence>
<dbReference type="SUPFAM" id="SSF111126">
    <property type="entry name" value="Ligand-binding domain in the NO signalling and Golgi transport"/>
    <property type="match status" value="1"/>
</dbReference>
<feature type="domain" description="Heme NO-binding" evidence="1">
    <location>
        <begin position="1"/>
        <end position="133"/>
    </location>
</feature>
<dbReference type="PANTHER" id="PTHR45655:SF1">
    <property type="entry name" value="SOLUBLE GUANYLATE CYCLASE GCY-37"/>
    <property type="match status" value="1"/>
</dbReference>
<keyword evidence="3" id="KW-1185">Reference proteome</keyword>
<dbReference type="Proteomes" id="UP001328107">
    <property type="component" value="Unassembled WGS sequence"/>
</dbReference>
<dbReference type="InterPro" id="IPR038158">
    <property type="entry name" value="H-NOX_domain_sf"/>
</dbReference>
<gene>
    <name evidence="2" type="ORF">PMAYCL1PPCAC_09283</name>
</gene>
<dbReference type="AlphaFoldDB" id="A0AAN4ZIQ0"/>
<comment type="caution">
    <text evidence="2">The sequence shown here is derived from an EMBL/GenBank/DDBJ whole genome shotgun (WGS) entry which is preliminary data.</text>
</comment>
<dbReference type="GO" id="GO:0008074">
    <property type="term" value="C:guanylate cyclase complex, soluble"/>
    <property type="evidence" value="ECO:0007669"/>
    <property type="project" value="TreeGrafter"/>
</dbReference>
<reference evidence="3" key="1">
    <citation type="submission" date="2022-10" db="EMBL/GenBank/DDBJ databases">
        <title>Genome assembly of Pristionchus species.</title>
        <authorList>
            <person name="Yoshida K."/>
            <person name="Sommer R.J."/>
        </authorList>
    </citation>
    <scope>NUCLEOTIDE SEQUENCE [LARGE SCALE GENOMIC DNA]</scope>
    <source>
        <strain evidence="3">RS5460</strain>
    </source>
</reference>
<dbReference type="EMBL" id="BTRK01000002">
    <property type="protein sequence ID" value="GMR39088.1"/>
    <property type="molecule type" value="Genomic_DNA"/>
</dbReference>
<organism evidence="2 3">
    <name type="scientific">Pristionchus mayeri</name>
    <dbReference type="NCBI Taxonomy" id="1317129"/>
    <lineage>
        <taxon>Eukaryota</taxon>
        <taxon>Metazoa</taxon>
        <taxon>Ecdysozoa</taxon>
        <taxon>Nematoda</taxon>
        <taxon>Chromadorea</taxon>
        <taxon>Rhabditida</taxon>
        <taxon>Rhabditina</taxon>
        <taxon>Diplogasteromorpha</taxon>
        <taxon>Diplogasteroidea</taxon>
        <taxon>Neodiplogasteridae</taxon>
        <taxon>Pristionchus</taxon>
    </lineage>
</organism>
<sequence>QFIEHRFGKESLETILSKAGLSATDGIDSMKAYDDARTVEIIEICMEVTGWSQRDLLVAFGEYFITWALQSGYENVLRGMAHNLHDFLNNLNVMHDFINQCSFRSEMRVPIFACIREGDQKLQLHYVSGRNGLS</sequence>
<evidence type="ECO:0000313" key="2">
    <source>
        <dbReference type="EMBL" id="GMR39088.1"/>
    </source>
</evidence>
<dbReference type="GO" id="GO:0019934">
    <property type="term" value="P:cGMP-mediated signaling"/>
    <property type="evidence" value="ECO:0007669"/>
    <property type="project" value="TreeGrafter"/>
</dbReference>
<feature type="non-terminal residue" evidence="2">
    <location>
        <position position="134"/>
    </location>
</feature>
<protein>
    <recommendedName>
        <fullName evidence="1">Heme NO-binding domain-containing protein</fullName>
    </recommendedName>
</protein>
<proteinExistence type="predicted"/>
<dbReference type="Pfam" id="PF07700">
    <property type="entry name" value="HNOB"/>
    <property type="match status" value="1"/>
</dbReference>
<dbReference type="InterPro" id="IPR011644">
    <property type="entry name" value="Heme_NO-bd"/>
</dbReference>
<dbReference type="GO" id="GO:0070482">
    <property type="term" value="P:response to oxygen levels"/>
    <property type="evidence" value="ECO:0007669"/>
    <property type="project" value="TreeGrafter"/>
</dbReference>
<evidence type="ECO:0000259" key="1">
    <source>
        <dbReference type="Pfam" id="PF07700"/>
    </source>
</evidence>
<dbReference type="Gene3D" id="3.90.1520.10">
    <property type="entry name" value="H-NOX domain"/>
    <property type="match status" value="1"/>
</dbReference>